<dbReference type="EMBL" id="RWIC01000071">
    <property type="protein sequence ID" value="TKC50785.1"/>
    <property type="molecule type" value="Genomic_DNA"/>
</dbReference>
<comment type="caution">
    <text evidence="2">The sequence shown here is derived from an EMBL/GenBank/DDBJ whole genome shotgun (WGS) entry which is preliminary data.</text>
</comment>
<evidence type="ECO:0000313" key="3">
    <source>
        <dbReference type="Proteomes" id="UP000308365"/>
    </source>
</evidence>
<organism evidence="2 3">
    <name type="scientific">Monodon monoceros</name>
    <name type="common">Narwhal</name>
    <name type="synonym">Ceratodon monodon</name>
    <dbReference type="NCBI Taxonomy" id="40151"/>
    <lineage>
        <taxon>Eukaryota</taxon>
        <taxon>Metazoa</taxon>
        <taxon>Chordata</taxon>
        <taxon>Craniata</taxon>
        <taxon>Vertebrata</taxon>
        <taxon>Euteleostomi</taxon>
        <taxon>Mammalia</taxon>
        <taxon>Eutheria</taxon>
        <taxon>Laurasiatheria</taxon>
        <taxon>Artiodactyla</taxon>
        <taxon>Whippomorpha</taxon>
        <taxon>Cetacea</taxon>
        <taxon>Odontoceti</taxon>
        <taxon>Monodontidae</taxon>
        <taxon>Monodon</taxon>
    </lineage>
</organism>
<feature type="compositionally biased region" description="Low complexity" evidence="1">
    <location>
        <begin position="191"/>
        <end position="210"/>
    </location>
</feature>
<name>A0A4U1FLB4_MONMO</name>
<reference evidence="3" key="1">
    <citation type="journal article" date="2019" name="IScience">
        <title>Narwhal Genome Reveals Long-Term Low Genetic Diversity despite Current Large Abundance Size.</title>
        <authorList>
            <person name="Westbury M.V."/>
            <person name="Petersen B."/>
            <person name="Garde E."/>
            <person name="Heide-Jorgensen M.P."/>
            <person name="Lorenzen E.D."/>
        </authorList>
    </citation>
    <scope>NUCLEOTIDE SEQUENCE [LARGE SCALE GENOMIC DNA]</scope>
</reference>
<evidence type="ECO:0008006" key="4">
    <source>
        <dbReference type="Google" id="ProtNLM"/>
    </source>
</evidence>
<proteinExistence type="predicted"/>
<protein>
    <recommendedName>
        <fullName evidence="4">BTB/POZ domain-containing protein KCTD16</fullName>
    </recommendedName>
</protein>
<dbReference type="AlphaFoldDB" id="A0A4U1FLB4"/>
<accession>A0A4U1FLB4</accession>
<gene>
    <name evidence="2" type="ORF">EI555_018743</name>
</gene>
<dbReference type="Proteomes" id="UP000308365">
    <property type="component" value="Unassembled WGS sequence"/>
</dbReference>
<sequence length="316" mass="36057">MFLTVSSAVIGVYVFGNELQKCTFYSGLGESHTKNVFRMTCFPAMPVTFIENLFNSTLSKICLLEITSAQKTHCRSLVELQIRKRSFIRLVPKQTLGEEKREKDPGPPQNKMRTEERMDLLKSRKMVDTLFYSGEILELVAHNNINSLGLNFTFRIMKTFEPDFQGEPSRWSSSHCDCCCKNGKGDKEGESGTSCNDLSSSSCDSQSEASSPQETVICGPVTRQTNIQTLDRPIKKGPVQLIQQSEMRRKSDLLRTLTSGSRESNVSSKKKPVKEKLSIEEELEKCIQDFLKIKIPERFPERKHPWQSELLRKYHL</sequence>
<evidence type="ECO:0000313" key="2">
    <source>
        <dbReference type="EMBL" id="TKC50785.1"/>
    </source>
</evidence>
<feature type="region of interest" description="Disordered" evidence="1">
    <location>
        <begin position="184"/>
        <end position="210"/>
    </location>
</feature>
<evidence type="ECO:0000256" key="1">
    <source>
        <dbReference type="SAM" id="MobiDB-lite"/>
    </source>
</evidence>